<reference evidence="5" key="1">
    <citation type="journal article" date="2019" name="Int. J. Syst. Evol. Microbiol.">
        <title>The Global Catalogue of Microorganisms (GCM) 10K type strain sequencing project: providing services to taxonomists for standard genome sequencing and annotation.</title>
        <authorList>
            <consortium name="The Broad Institute Genomics Platform"/>
            <consortium name="The Broad Institute Genome Sequencing Center for Infectious Disease"/>
            <person name="Wu L."/>
            <person name="Ma J."/>
        </authorList>
    </citation>
    <scope>NUCLEOTIDE SEQUENCE [LARGE SCALE GENOMIC DNA]</scope>
    <source>
        <strain evidence="5">JCM 17021</strain>
    </source>
</reference>
<evidence type="ECO:0000259" key="3">
    <source>
        <dbReference type="Pfam" id="PF08028"/>
    </source>
</evidence>
<protein>
    <submittedName>
        <fullName evidence="4">Acyl-CoA dehydrogenase family protein</fullName>
    </submittedName>
</protein>
<feature type="compositionally biased region" description="Low complexity" evidence="2">
    <location>
        <begin position="18"/>
        <end position="34"/>
    </location>
</feature>
<name>A0ABP7KI57_9MICO</name>
<evidence type="ECO:0000313" key="4">
    <source>
        <dbReference type="EMBL" id="GAA3876694.1"/>
    </source>
</evidence>
<dbReference type="InterPro" id="IPR046373">
    <property type="entry name" value="Acyl-CoA_Oxase/DH_mid-dom_sf"/>
</dbReference>
<dbReference type="Proteomes" id="UP001501803">
    <property type="component" value="Unassembled WGS sequence"/>
</dbReference>
<dbReference type="Gene3D" id="1.10.540.10">
    <property type="entry name" value="Acyl-CoA dehydrogenase/oxidase, N-terminal domain"/>
    <property type="match status" value="1"/>
</dbReference>
<evidence type="ECO:0000256" key="1">
    <source>
        <dbReference type="ARBA" id="ARBA00023002"/>
    </source>
</evidence>
<keyword evidence="5" id="KW-1185">Reference proteome</keyword>
<dbReference type="Pfam" id="PF08028">
    <property type="entry name" value="Acyl-CoA_dh_2"/>
    <property type="match status" value="1"/>
</dbReference>
<dbReference type="EMBL" id="BAABCN010000004">
    <property type="protein sequence ID" value="GAA3876694.1"/>
    <property type="molecule type" value="Genomic_DNA"/>
</dbReference>
<feature type="domain" description="Acyl-CoA dehydrogenase C-terminal" evidence="3">
    <location>
        <begin position="296"/>
        <end position="433"/>
    </location>
</feature>
<dbReference type="RefSeq" id="WP_345065427.1">
    <property type="nucleotide sequence ID" value="NZ_BAABCN010000004.1"/>
</dbReference>
<dbReference type="Gene3D" id="1.20.140.10">
    <property type="entry name" value="Butyryl-CoA Dehydrogenase, subunit A, domain 3"/>
    <property type="match status" value="1"/>
</dbReference>
<gene>
    <name evidence="4" type="ORF">GCM10022381_19070</name>
</gene>
<dbReference type="SUPFAM" id="SSF56645">
    <property type="entry name" value="Acyl-CoA dehydrogenase NM domain-like"/>
    <property type="match status" value="1"/>
</dbReference>
<accession>A0ABP7KI57</accession>
<keyword evidence="1" id="KW-0560">Oxidoreductase</keyword>
<organism evidence="4 5">
    <name type="scientific">Leifsonia kafniensis</name>
    <dbReference type="NCBI Taxonomy" id="475957"/>
    <lineage>
        <taxon>Bacteria</taxon>
        <taxon>Bacillati</taxon>
        <taxon>Actinomycetota</taxon>
        <taxon>Actinomycetes</taxon>
        <taxon>Micrococcales</taxon>
        <taxon>Microbacteriaceae</taxon>
        <taxon>Leifsonia</taxon>
    </lineage>
</organism>
<dbReference type="InterPro" id="IPR036250">
    <property type="entry name" value="AcylCo_DH-like_C"/>
</dbReference>
<evidence type="ECO:0000256" key="2">
    <source>
        <dbReference type="SAM" id="MobiDB-lite"/>
    </source>
</evidence>
<dbReference type="InterPro" id="IPR013107">
    <property type="entry name" value="Acyl-CoA_DH_C"/>
</dbReference>
<sequence>MSSAEIPDDVTQTDAPETGAPTRVATGAPTTRRGAAAHVNAGAAVGLGATPAPSSRPDSAPAPVDFAVLAAKYRPVFARIAEGSVERELERILPAEQIGWLKASGFTAVRVPVLAGGDGASLPQLFRLLVELAAADSHVAQAIRGHLGFVEDRLYAPESVDRDEWLARFAAGQLVGNAVTEIGAVALGVTNTRLDAAPDGFTITGSKFYTTGSIFAEWIDATAVSPDGVEVAALVSTAPDSTASGSVEISDNWTGFGQRLTGSGTTVFTAAPVQAAHVYDFSERFPYQTALYQLSLVAVLAGIARAAERDAADQVANRSRAFSHGNSPITREDPQILDIVGRISADAFAAEAVTERAAQSLQRAFDARDSSAGVRDRAKRETEIETAQAQIVVSQLTLGVTTRLFDGLGASATSTSSSLDRHWRNARTVTSHNPVAFKARIVGDYLVNDAEPPYEWYVGVGAKPAAAPK</sequence>
<dbReference type="Gene3D" id="2.40.110.10">
    <property type="entry name" value="Butyryl-CoA Dehydrogenase, subunit A, domain 2"/>
    <property type="match status" value="1"/>
</dbReference>
<feature type="region of interest" description="Disordered" evidence="2">
    <location>
        <begin position="1"/>
        <end position="34"/>
    </location>
</feature>
<dbReference type="SUPFAM" id="SSF47203">
    <property type="entry name" value="Acyl-CoA dehydrogenase C-terminal domain-like"/>
    <property type="match status" value="1"/>
</dbReference>
<dbReference type="InterPro" id="IPR037069">
    <property type="entry name" value="AcylCoA_DH/ox_N_sf"/>
</dbReference>
<dbReference type="PANTHER" id="PTHR43884:SF12">
    <property type="entry name" value="ISOVALERYL-COA DEHYDROGENASE, MITOCHONDRIAL-RELATED"/>
    <property type="match status" value="1"/>
</dbReference>
<proteinExistence type="predicted"/>
<dbReference type="InterPro" id="IPR009100">
    <property type="entry name" value="AcylCoA_DH/oxidase_NM_dom_sf"/>
</dbReference>
<comment type="caution">
    <text evidence="4">The sequence shown here is derived from an EMBL/GenBank/DDBJ whole genome shotgun (WGS) entry which is preliminary data.</text>
</comment>
<evidence type="ECO:0000313" key="5">
    <source>
        <dbReference type="Proteomes" id="UP001501803"/>
    </source>
</evidence>
<dbReference type="PANTHER" id="PTHR43884">
    <property type="entry name" value="ACYL-COA DEHYDROGENASE"/>
    <property type="match status" value="1"/>
</dbReference>